<dbReference type="InterPro" id="IPR047216">
    <property type="entry name" value="Endonuclease_DUF559_bact"/>
</dbReference>
<feature type="domain" description="DUF559" evidence="1">
    <location>
        <begin position="12"/>
        <end position="116"/>
    </location>
</feature>
<dbReference type="Proteomes" id="UP001261624">
    <property type="component" value="Unassembled WGS sequence"/>
</dbReference>
<comment type="caution">
    <text evidence="2">The sequence shown here is derived from an EMBL/GenBank/DDBJ whole genome shotgun (WGS) entry which is preliminary data.</text>
</comment>
<dbReference type="InterPro" id="IPR007569">
    <property type="entry name" value="DUF559"/>
</dbReference>
<dbReference type="SUPFAM" id="SSF52980">
    <property type="entry name" value="Restriction endonuclease-like"/>
    <property type="match status" value="1"/>
</dbReference>
<dbReference type="Gene3D" id="3.40.960.10">
    <property type="entry name" value="VSR Endonuclease"/>
    <property type="match status" value="1"/>
</dbReference>
<proteinExistence type="predicted"/>
<dbReference type="GO" id="GO:0004519">
    <property type="term" value="F:endonuclease activity"/>
    <property type="evidence" value="ECO:0007669"/>
    <property type="project" value="UniProtKB-KW"/>
</dbReference>
<organism evidence="2 3">
    <name type="scientific">Autumnicola patrickiae</name>
    <dbReference type="NCBI Taxonomy" id="3075591"/>
    <lineage>
        <taxon>Bacteria</taxon>
        <taxon>Pseudomonadati</taxon>
        <taxon>Bacteroidota</taxon>
        <taxon>Flavobacteriia</taxon>
        <taxon>Flavobacteriales</taxon>
        <taxon>Flavobacteriaceae</taxon>
        <taxon>Autumnicola</taxon>
    </lineage>
</organism>
<evidence type="ECO:0000259" key="1">
    <source>
        <dbReference type="Pfam" id="PF04480"/>
    </source>
</evidence>
<dbReference type="CDD" id="cd01038">
    <property type="entry name" value="Endonuclease_DUF559"/>
    <property type="match status" value="1"/>
</dbReference>
<keyword evidence="2" id="KW-0378">Hydrolase</keyword>
<dbReference type="RefSeq" id="WP_311685627.1">
    <property type="nucleotide sequence ID" value="NZ_JAVRHM010000015.1"/>
</dbReference>
<dbReference type="InterPro" id="IPR011335">
    <property type="entry name" value="Restrct_endonuc-II-like"/>
</dbReference>
<sequence length="121" mass="14588">MKQPIHNKKYLETFRKTLRNNSTAAESFLWKQLQNRKLDGRKFRRQHSIHKYIVDFYCAEEKLIIELDGQIHNNAAAEEKDIKRTEILESLGFTVIRFENKMVFDFLPSVLQEIKDNFRRE</sequence>
<evidence type="ECO:0000313" key="2">
    <source>
        <dbReference type="EMBL" id="MDT0690773.1"/>
    </source>
</evidence>
<keyword evidence="2" id="KW-0540">Nuclease</keyword>
<dbReference type="EMBL" id="JAVRHM010000015">
    <property type="protein sequence ID" value="MDT0690773.1"/>
    <property type="molecule type" value="Genomic_DNA"/>
</dbReference>
<dbReference type="PANTHER" id="PTHR38590:SF1">
    <property type="entry name" value="BLL0828 PROTEIN"/>
    <property type="match status" value="1"/>
</dbReference>
<accession>A0ABU3E448</accession>
<protein>
    <submittedName>
        <fullName evidence="2">Endonuclease domain-containing protein</fullName>
    </submittedName>
</protein>
<dbReference type="Pfam" id="PF04480">
    <property type="entry name" value="DUF559"/>
    <property type="match status" value="1"/>
</dbReference>
<reference evidence="2 3" key="1">
    <citation type="submission" date="2023-09" db="EMBL/GenBank/DDBJ databases">
        <authorList>
            <person name="Rey-Velasco X."/>
        </authorList>
    </citation>
    <scope>NUCLEOTIDE SEQUENCE [LARGE SCALE GENOMIC DNA]</scope>
    <source>
        <strain evidence="2 3">F188</strain>
    </source>
</reference>
<gene>
    <name evidence="2" type="ORF">RM549_13315</name>
</gene>
<keyword evidence="2" id="KW-0255">Endonuclease</keyword>
<name>A0ABU3E448_9FLAO</name>
<keyword evidence="3" id="KW-1185">Reference proteome</keyword>
<dbReference type="PANTHER" id="PTHR38590">
    <property type="entry name" value="BLL0828 PROTEIN"/>
    <property type="match status" value="1"/>
</dbReference>
<evidence type="ECO:0000313" key="3">
    <source>
        <dbReference type="Proteomes" id="UP001261624"/>
    </source>
</evidence>